<feature type="domain" description="Beta-lactamase-related" evidence="1">
    <location>
        <begin position="8"/>
        <end position="296"/>
    </location>
</feature>
<dbReference type="Pfam" id="PF00144">
    <property type="entry name" value="Beta-lactamase"/>
    <property type="match status" value="1"/>
</dbReference>
<dbReference type="STRING" id="490629.SAMN05216266_10432"/>
<dbReference type="PANTHER" id="PTHR46825">
    <property type="entry name" value="D-ALANYL-D-ALANINE-CARBOXYPEPTIDASE/ENDOPEPTIDASE AMPH"/>
    <property type="match status" value="1"/>
</dbReference>
<dbReference type="OrthoDB" id="262125at2"/>
<evidence type="ECO:0000259" key="1">
    <source>
        <dbReference type="Pfam" id="PF00144"/>
    </source>
</evidence>
<proteinExistence type="predicted"/>
<protein>
    <submittedName>
        <fullName evidence="2">CubicO group peptidase, beta-lactamase class C family</fullName>
    </submittedName>
</protein>
<dbReference type="InterPro" id="IPR050491">
    <property type="entry name" value="AmpC-like"/>
</dbReference>
<evidence type="ECO:0000313" key="3">
    <source>
        <dbReference type="Proteomes" id="UP000243799"/>
    </source>
</evidence>
<dbReference type="Gene3D" id="3.40.710.10">
    <property type="entry name" value="DD-peptidase/beta-lactamase superfamily"/>
    <property type="match status" value="1"/>
</dbReference>
<dbReference type="SUPFAM" id="SSF56601">
    <property type="entry name" value="beta-lactamase/transpeptidase-like"/>
    <property type="match status" value="1"/>
</dbReference>
<dbReference type="PANTHER" id="PTHR46825:SF7">
    <property type="entry name" value="D-ALANYL-D-ALANINE CARBOXYPEPTIDASE"/>
    <property type="match status" value="1"/>
</dbReference>
<dbReference type="InterPro" id="IPR001466">
    <property type="entry name" value="Beta-lactam-related"/>
</dbReference>
<gene>
    <name evidence="2" type="ORF">SAMN05216266_10432</name>
</gene>
<sequence length="403" mass="42888">MGEALTAETGVEEVGTTRTVSAHSRFPFGSLTKLFTATVIMQLSADGDIDLDAPLAGYLPELGTVAWRSATARQLLSHSAGLVADHEVASRSVSPRRYVLSCIREPPLTTPGTAFSYSNAGYVVLGHLIESVTGYCWREAVESFLAGPLGLRLSYADDLVGWTSVRAHAVEGDDAVPLEAELPAGWLPAGGIAGSALDLAALARLLMDDGAPTGVLDTRVATEMRQGVPGLEPFGLAEGWGAGLALYGDGWVGHDGNLDGVSANLRFHPETGAIVALTTNASSGTALWEDLWARLRPAAVTEPAPIRRRVVPDLSAYLANDYRNGGTRFEVHRGGFGELRLRDDSGFTARLLPSHKDVFTVHCSSAEMPTQLCRFLRDEWGGVTALQFSGRLAVRPKIRQLAG</sequence>
<reference evidence="3" key="1">
    <citation type="submission" date="2016-10" db="EMBL/GenBank/DDBJ databases">
        <authorList>
            <person name="Varghese N."/>
            <person name="Submissions S."/>
        </authorList>
    </citation>
    <scope>NUCLEOTIDE SEQUENCE [LARGE SCALE GENOMIC DNA]</scope>
    <source>
        <strain evidence="3">CGMCC 4.3568</strain>
    </source>
</reference>
<organism evidence="2 3">
    <name type="scientific">Amycolatopsis marina</name>
    <dbReference type="NCBI Taxonomy" id="490629"/>
    <lineage>
        <taxon>Bacteria</taxon>
        <taxon>Bacillati</taxon>
        <taxon>Actinomycetota</taxon>
        <taxon>Actinomycetes</taxon>
        <taxon>Pseudonocardiales</taxon>
        <taxon>Pseudonocardiaceae</taxon>
        <taxon>Amycolatopsis</taxon>
    </lineage>
</organism>
<dbReference type="Proteomes" id="UP000243799">
    <property type="component" value="Unassembled WGS sequence"/>
</dbReference>
<evidence type="ECO:0000313" key="2">
    <source>
        <dbReference type="EMBL" id="SFB04842.1"/>
    </source>
</evidence>
<dbReference type="AlphaFoldDB" id="A0A1I0XV03"/>
<keyword evidence="3" id="KW-1185">Reference proteome</keyword>
<accession>A0A1I0XV03</accession>
<dbReference type="InterPro" id="IPR012338">
    <property type="entry name" value="Beta-lactam/transpept-like"/>
</dbReference>
<dbReference type="EMBL" id="FOKG01000004">
    <property type="protein sequence ID" value="SFB04842.1"/>
    <property type="molecule type" value="Genomic_DNA"/>
</dbReference>
<name>A0A1I0XV03_9PSEU</name>